<feature type="domain" description="ABC3 transporter permease C-terminal" evidence="9">
    <location>
        <begin position="285"/>
        <end position="417"/>
    </location>
</feature>
<feature type="domain" description="MacB-like periplasmic core" evidence="10">
    <location>
        <begin position="34"/>
        <end position="255"/>
    </location>
</feature>
<evidence type="ECO:0000256" key="7">
    <source>
        <dbReference type="ARBA" id="ARBA00023136"/>
    </source>
</evidence>
<feature type="transmembrane region" description="Helical" evidence="8">
    <location>
        <begin position="386"/>
        <end position="409"/>
    </location>
</feature>
<dbReference type="Proteomes" id="UP000437862">
    <property type="component" value="Chromosome"/>
</dbReference>
<dbReference type="EMBL" id="VLKW01000010">
    <property type="protein sequence ID" value="TWI44068.1"/>
    <property type="molecule type" value="Genomic_DNA"/>
</dbReference>
<organism evidence="12 13">
    <name type="scientific">Pseudoduganella flava</name>
    <dbReference type="NCBI Taxonomy" id="871742"/>
    <lineage>
        <taxon>Bacteria</taxon>
        <taxon>Pseudomonadati</taxon>
        <taxon>Pseudomonadota</taxon>
        <taxon>Betaproteobacteria</taxon>
        <taxon>Burkholderiales</taxon>
        <taxon>Oxalobacteraceae</taxon>
        <taxon>Telluria group</taxon>
        <taxon>Pseudoduganella</taxon>
    </lineage>
</organism>
<evidence type="ECO:0000256" key="6">
    <source>
        <dbReference type="ARBA" id="ARBA00022989"/>
    </source>
</evidence>
<evidence type="ECO:0000256" key="4">
    <source>
        <dbReference type="ARBA" id="ARBA00022475"/>
    </source>
</evidence>
<dbReference type="InterPro" id="IPR003838">
    <property type="entry name" value="ABC3_permease_C"/>
</dbReference>
<dbReference type="InterPro" id="IPR025857">
    <property type="entry name" value="MacB_PCD"/>
</dbReference>
<dbReference type="Pfam" id="PF12704">
    <property type="entry name" value="MacB_PCD"/>
    <property type="match status" value="1"/>
</dbReference>
<dbReference type="Pfam" id="PF02687">
    <property type="entry name" value="FtsX"/>
    <property type="match status" value="1"/>
</dbReference>
<evidence type="ECO:0000313" key="11">
    <source>
        <dbReference type="EMBL" id="QGZ42827.1"/>
    </source>
</evidence>
<dbReference type="EMBL" id="CP046904">
    <property type="protein sequence ID" value="QGZ42827.1"/>
    <property type="molecule type" value="Genomic_DNA"/>
</dbReference>
<keyword evidence="3" id="KW-0813">Transport</keyword>
<evidence type="ECO:0000256" key="1">
    <source>
        <dbReference type="ARBA" id="ARBA00004651"/>
    </source>
</evidence>
<reference evidence="12" key="2">
    <citation type="submission" date="2019-07" db="EMBL/GenBank/DDBJ databases">
        <authorList>
            <person name="Whitman W."/>
            <person name="Huntemann M."/>
            <person name="Clum A."/>
            <person name="Pillay M."/>
            <person name="Palaniappan K."/>
            <person name="Varghese N."/>
            <person name="Mikhailova N."/>
            <person name="Stamatis D."/>
            <person name="Reddy T."/>
            <person name="Daum C."/>
            <person name="Shapiro N."/>
            <person name="Ivanova N."/>
            <person name="Kyrpides N."/>
            <person name="Woyke T."/>
        </authorList>
    </citation>
    <scope>NUCLEOTIDE SEQUENCE</scope>
    <source>
        <strain evidence="12">CGMCC 1.10685</strain>
    </source>
</reference>
<evidence type="ECO:0000313" key="13">
    <source>
        <dbReference type="Proteomes" id="UP000315112"/>
    </source>
</evidence>
<keyword evidence="7 8" id="KW-0472">Membrane</keyword>
<evidence type="ECO:0000256" key="5">
    <source>
        <dbReference type="ARBA" id="ARBA00022692"/>
    </source>
</evidence>
<protein>
    <submittedName>
        <fullName evidence="11">Lipoprotein-releasing ABC transporter permease subunit</fullName>
    </submittedName>
    <submittedName>
        <fullName evidence="12">Lipoprotein-releasing system permease protein</fullName>
    </submittedName>
</protein>
<keyword evidence="12" id="KW-0449">Lipoprotein</keyword>
<evidence type="ECO:0000256" key="3">
    <source>
        <dbReference type="ARBA" id="ARBA00022448"/>
    </source>
</evidence>
<accession>A0A562PI67</accession>
<gene>
    <name evidence="11" type="ORF">GO485_29840</name>
    <name evidence="12" type="ORF">IP92_04587</name>
</gene>
<feature type="transmembrane region" description="Helical" evidence="8">
    <location>
        <begin position="353"/>
        <end position="374"/>
    </location>
</feature>
<sequence>MSLIHQMPFELLVGLRYTRAGKRSGRNSFISFISAISMAGIGLGVAALIIVLSVYNGFQKEVTARMLSVLGHVEVYQMNGPMADWHATARSAFANPEVQGAAPFVELQALLAHGGDVLRPAIVRGILPEEEGKVSDVPRQIRSGSFADLRPGGAGIVLGIELARELDVKVGGKVAMALASGGGGTGGSTGGGAPALRTFTVVGIFEAGHNEFDSTLAYVHLEDGARLLDLAGPFGLRLKLRDMDRAPEVAFQLKQTMPGDLLVRDWSKLNVNWFAAVQTQKKMMFIILTLIIAVAAFNLVATLVMTVTDKQADIAILRTLGASPRSVMKIFMVQGALVGVLGTALGVAGGVLVALNVGSIVAGIEALFGVHFLAKDIYFISEVPSDLRWLDVAVIGATAVGLAFLATLYPSWWAARVKPAEALRYE</sequence>
<evidence type="ECO:0000259" key="9">
    <source>
        <dbReference type="Pfam" id="PF02687"/>
    </source>
</evidence>
<comment type="subcellular location">
    <subcellularLocation>
        <location evidence="1">Cell membrane</location>
        <topology evidence="1">Multi-pass membrane protein</topology>
    </subcellularLocation>
</comment>
<evidence type="ECO:0000313" key="14">
    <source>
        <dbReference type="Proteomes" id="UP000437862"/>
    </source>
</evidence>
<reference evidence="11 14" key="3">
    <citation type="submission" date="2019-12" db="EMBL/GenBank/DDBJ databases">
        <title>Draft Genome Sequences of Six Type Strains of the Genus Massilia.</title>
        <authorList>
            <person name="Miess H."/>
            <person name="Frediansyah A."/>
            <person name="Goeker M."/>
            <person name="Gross H."/>
        </authorList>
    </citation>
    <scope>NUCLEOTIDE SEQUENCE [LARGE SCALE GENOMIC DNA]</scope>
    <source>
        <strain evidence="11 14">DSM 26639</strain>
    </source>
</reference>
<dbReference type="GO" id="GO:0044874">
    <property type="term" value="P:lipoprotein localization to outer membrane"/>
    <property type="evidence" value="ECO:0007669"/>
    <property type="project" value="TreeGrafter"/>
</dbReference>
<keyword evidence="14" id="KW-1185">Reference proteome</keyword>
<dbReference type="NCBIfam" id="TIGR02212">
    <property type="entry name" value="lolCE"/>
    <property type="match status" value="1"/>
</dbReference>
<evidence type="ECO:0000313" key="12">
    <source>
        <dbReference type="EMBL" id="TWI44068.1"/>
    </source>
</evidence>
<feature type="transmembrane region" description="Helical" evidence="8">
    <location>
        <begin position="29"/>
        <end position="55"/>
    </location>
</feature>
<keyword evidence="6 8" id="KW-1133">Transmembrane helix</keyword>
<evidence type="ECO:0000256" key="8">
    <source>
        <dbReference type="SAM" id="Phobius"/>
    </source>
</evidence>
<dbReference type="PANTHER" id="PTHR30489:SF0">
    <property type="entry name" value="LIPOPROTEIN-RELEASING SYSTEM TRANSMEMBRANE PROTEIN LOLE"/>
    <property type="match status" value="1"/>
</dbReference>
<dbReference type="InterPro" id="IPR051447">
    <property type="entry name" value="Lipoprotein-release_system"/>
</dbReference>
<evidence type="ECO:0000259" key="10">
    <source>
        <dbReference type="Pfam" id="PF12704"/>
    </source>
</evidence>
<name>A0A562PI67_9BURK</name>
<keyword evidence="4" id="KW-1003">Cell membrane</keyword>
<dbReference type="OrthoDB" id="9808461at2"/>
<dbReference type="InterPro" id="IPR011925">
    <property type="entry name" value="LolCE_TM"/>
</dbReference>
<feature type="transmembrane region" description="Helical" evidence="8">
    <location>
        <begin position="327"/>
        <end position="347"/>
    </location>
</feature>
<dbReference type="PANTHER" id="PTHR30489">
    <property type="entry name" value="LIPOPROTEIN-RELEASING SYSTEM TRANSMEMBRANE PROTEIN LOLE"/>
    <property type="match status" value="1"/>
</dbReference>
<dbReference type="Proteomes" id="UP000315112">
    <property type="component" value="Unassembled WGS sequence"/>
</dbReference>
<reference evidence="12 13" key="1">
    <citation type="journal article" date="2015" name="Stand. Genomic Sci.">
        <title>Genomic Encyclopedia of Bacterial and Archaeal Type Strains, Phase III: the genomes of soil and plant-associated and newly described type strains.</title>
        <authorList>
            <person name="Whitman W.B."/>
            <person name="Woyke T."/>
            <person name="Klenk H.P."/>
            <person name="Zhou Y."/>
            <person name="Lilburn T.G."/>
            <person name="Beck B.J."/>
            <person name="De Vos P."/>
            <person name="Vandamme P."/>
            <person name="Eisen J.A."/>
            <person name="Garrity G."/>
            <person name="Hugenholtz P."/>
            <person name="Kyrpides N.C."/>
        </authorList>
    </citation>
    <scope>NUCLEOTIDE SEQUENCE [LARGE SCALE GENOMIC DNA]</scope>
    <source>
        <strain evidence="12 13">CGMCC 1.10685</strain>
    </source>
</reference>
<dbReference type="GO" id="GO:0098797">
    <property type="term" value="C:plasma membrane protein complex"/>
    <property type="evidence" value="ECO:0007669"/>
    <property type="project" value="TreeGrafter"/>
</dbReference>
<feature type="transmembrane region" description="Helical" evidence="8">
    <location>
        <begin position="283"/>
        <end position="307"/>
    </location>
</feature>
<dbReference type="AlphaFoldDB" id="A0A562PI67"/>
<dbReference type="GO" id="GO:0042953">
    <property type="term" value="P:lipoprotein transport"/>
    <property type="evidence" value="ECO:0007669"/>
    <property type="project" value="InterPro"/>
</dbReference>
<proteinExistence type="inferred from homology"/>
<evidence type="ECO:0000256" key="2">
    <source>
        <dbReference type="ARBA" id="ARBA00005236"/>
    </source>
</evidence>
<dbReference type="RefSeq" id="WP_145879584.1">
    <property type="nucleotide sequence ID" value="NZ_CP046904.1"/>
</dbReference>
<comment type="similarity">
    <text evidence="2">Belongs to the ABC-4 integral membrane protein family. LolC/E subfamily.</text>
</comment>
<keyword evidence="5 8" id="KW-0812">Transmembrane</keyword>